<gene>
    <name evidence="2" type="ORF">QPX42_08810</name>
</gene>
<protein>
    <submittedName>
        <fullName evidence="2">Copper transporter</fullName>
    </submittedName>
</protein>
<sequence length="315" mass="31831">MAGTPRTGVGIAGAGIGLALGAGLGVFLLSPNIPGTMNTGASSDTVASSEYESLEAEGKFAQRKAEAADEVVAAAGQDIINGVLDEQPVLVLATADASDEDVEKLRASLQRAGAIDSGLIKFSEKFFTQNGADQLKTIVANTLPAGTELSADNRDPGTHAGQALGAALTFAEGTDTPNSTTEDRGLLLETLADAEYLEYESGTILPGQAIVMVTGSGSTVSGADFVAKNQAAFAEALDEAGGSTVIAGRVGHDEASNVITQLRGSDSTAGAVSTVEAVDQTWGRLATVLAVAEQLEGGSGAYGFSENADEVLPEH</sequence>
<organism evidence="2 3">
    <name type="scientific">Corynebacterium pseudodiphtheriticum</name>
    <dbReference type="NCBI Taxonomy" id="37637"/>
    <lineage>
        <taxon>Bacteria</taxon>
        <taxon>Bacillati</taxon>
        <taxon>Actinomycetota</taxon>
        <taxon>Actinomycetes</taxon>
        <taxon>Mycobacteriales</taxon>
        <taxon>Corynebacteriaceae</taxon>
        <taxon>Corynebacterium</taxon>
    </lineage>
</organism>
<dbReference type="RefSeq" id="WP_284589234.1">
    <property type="nucleotide sequence ID" value="NZ_JASNUC010000015.1"/>
</dbReference>
<dbReference type="GO" id="GO:0016020">
    <property type="term" value="C:membrane"/>
    <property type="evidence" value="ECO:0007669"/>
    <property type="project" value="InterPro"/>
</dbReference>
<dbReference type="AlphaFoldDB" id="A0AAP4BRQ0"/>
<comment type="caution">
    <text evidence="2">The sequence shown here is derived from an EMBL/GenBank/DDBJ whole genome shotgun (WGS) entry which is preliminary data.</text>
</comment>
<accession>A0AAP4BRQ0</accession>
<dbReference type="EMBL" id="JASNVH010000013">
    <property type="protein sequence ID" value="MDK4307637.1"/>
    <property type="molecule type" value="Genomic_DNA"/>
</dbReference>
<feature type="transmembrane region" description="Helical" evidence="1">
    <location>
        <begin position="7"/>
        <end position="29"/>
    </location>
</feature>
<reference evidence="2" key="1">
    <citation type="submission" date="2023-05" db="EMBL/GenBank/DDBJ databases">
        <title>Metabolic capabilities are highly conserved among human nasal-associated Corynebacterium species in pangenomic analyses.</title>
        <authorList>
            <person name="Tran T.H."/>
            <person name="Roberts A.Q."/>
            <person name="Escapa I.F."/>
            <person name="Gao W."/>
            <person name="Conlan S."/>
            <person name="Kong H."/>
            <person name="Segre J.A."/>
            <person name="Kelly M.S."/>
            <person name="Lemon K.P."/>
        </authorList>
    </citation>
    <scope>NUCLEOTIDE SEQUENCE</scope>
    <source>
        <strain evidence="2">KPL2773</strain>
    </source>
</reference>
<name>A0AAP4BRQ0_9CORY</name>
<dbReference type="GO" id="GO:0055070">
    <property type="term" value="P:copper ion homeostasis"/>
    <property type="evidence" value="ECO:0007669"/>
    <property type="project" value="InterPro"/>
</dbReference>
<dbReference type="InterPro" id="IPR021522">
    <property type="entry name" value="MctB"/>
</dbReference>
<proteinExistence type="predicted"/>
<evidence type="ECO:0000313" key="2">
    <source>
        <dbReference type="EMBL" id="MDK4307637.1"/>
    </source>
</evidence>
<evidence type="ECO:0000256" key="1">
    <source>
        <dbReference type="SAM" id="Phobius"/>
    </source>
</evidence>
<evidence type="ECO:0000313" key="3">
    <source>
        <dbReference type="Proteomes" id="UP001224412"/>
    </source>
</evidence>
<keyword evidence="1" id="KW-0812">Transmembrane</keyword>
<keyword evidence="1" id="KW-1133">Transmembrane helix</keyword>
<dbReference type="Pfam" id="PF11382">
    <property type="entry name" value="MctB"/>
    <property type="match status" value="1"/>
</dbReference>
<keyword evidence="1" id="KW-0472">Membrane</keyword>
<dbReference type="Proteomes" id="UP001224412">
    <property type="component" value="Unassembled WGS sequence"/>
</dbReference>